<dbReference type="Proteomes" id="UP000290759">
    <property type="component" value="Unassembled WGS sequence"/>
</dbReference>
<protein>
    <submittedName>
        <fullName evidence="1">Protein tyrosine phosphatase</fullName>
    </submittedName>
</protein>
<keyword evidence="2" id="KW-1185">Reference proteome</keyword>
<sequence>MTASIVVCPQSRLAEVLAATGARHVVTLLAADRRAGLPPMPGVARLMLDASDITAPRDGFALPGADHVADLLGFARAWDRHRPLVLHCYAGVSRSTAAAYAVACALRPERGEAEIAASLRRASPSATPNPRLIALADDALGRAGRMVDAIRAIGRGRDCFEGDVFALDVPDRREAAAV</sequence>
<reference evidence="1 2" key="2">
    <citation type="submission" date="2019-02" db="EMBL/GenBank/DDBJ databases">
        <title>'Lichenibacterium ramalinii' gen. nov. sp. nov., 'Lichenibacterium minor' gen. nov. sp. nov.</title>
        <authorList>
            <person name="Pankratov T."/>
        </authorList>
    </citation>
    <scope>NUCLEOTIDE SEQUENCE [LARGE SCALE GENOMIC DNA]</scope>
    <source>
        <strain evidence="1 2">RmlP026</strain>
    </source>
</reference>
<gene>
    <name evidence="1" type="ORF">D3273_21570</name>
</gene>
<organism evidence="1 2">
    <name type="scientific">Lichenibacterium minor</name>
    <dbReference type="NCBI Taxonomy" id="2316528"/>
    <lineage>
        <taxon>Bacteria</taxon>
        <taxon>Pseudomonadati</taxon>
        <taxon>Pseudomonadota</taxon>
        <taxon>Alphaproteobacteria</taxon>
        <taxon>Hyphomicrobiales</taxon>
        <taxon>Lichenihabitantaceae</taxon>
        <taxon>Lichenibacterium</taxon>
    </lineage>
</organism>
<evidence type="ECO:0000313" key="1">
    <source>
        <dbReference type="EMBL" id="RYC29873.1"/>
    </source>
</evidence>
<dbReference type="SUPFAM" id="SSF52799">
    <property type="entry name" value="(Phosphotyrosine protein) phosphatases II"/>
    <property type="match status" value="1"/>
</dbReference>
<comment type="caution">
    <text evidence="1">The sequence shown here is derived from an EMBL/GenBank/DDBJ whole genome shotgun (WGS) entry which is preliminary data.</text>
</comment>
<dbReference type="EMBL" id="QYBB01000037">
    <property type="protein sequence ID" value="RYC29873.1"/>
    <property type="molecule type" value="Genomic_DNA"/>
</dbReference>
<name>A0A4Q2U0D0_9HYPH</name>
<dbReference type="RefSeq" id="WP_129228964.1">
    <property type="nucleotide sequence ID" value="NZ_QYBB01000037.1"/>
</dbReference>
<dbReference type="Gene3D" id="3.90.190.10">
    <property type="entry name" value="Protein tyrosine phosphatase superfamily"/>
    <property type="match status" value="1"/>
</dbReference>
<dbReference type="AlphaFoldDB" id="A0A4Q2U0D0"/>
<dbReference type="InterPro" id="IPR029021">
    <property type="entry name" value="Prot-tyrosine_phosphatase-like"/>
</dbReference>
<proteinExistence type="predicted"/>
<dbReference type="OrthoDB" id="9794527at2"/>
<evidence type="ECO:0000313" key="2">
    <source>
        <dbReference type="Proteomes" id="UP000290759"/>
    </source>
</evidence>
<reference evidence="1 2" key="1">
    <citation type="submission" date="2018-12" db="EMBL/GenBank/DDBJ databases">
        <authorList>
            <person name="Grouzdev D.S."/>
            <person name="Krutkina M.S."/>
        </authorList>
    </citation>
    <scope>NUCLEOTIDE SEQUENCE [LARGE SCALE GENOMIC DNA]</scope>
    <source>
        <strain evidence="1 2">RmlP026</strain>
    </source>
</reference>
<accession>A0A4Q2U0D0</accession>